<dbReference type="Pfam" id="PF14129">
    <property type="entry name" value="DUF4296"/>
    <property type="match status" value="1"/>
</dbReference>
<feature type="signal peptide" evidence="1">
    <location>
        <begin position="1"/>
        <end position="23"/>
    </location>
</feature>
<gene>
    <name evidence="3" type="ORF">GGR32_001716</name>
</gene>
<reference evidence="3 4" key="1">
    <citation type="submission" date="2020-08" db="EMBL/GenBank/DDBJ databases">
        <title>Genomic Encyclopedia of Type Strains, Phase IV (KMG-IV): sequencing the most valuable type-strain genomes for metagenomic binning, comparative biology and taxonomic classification.</title>
        <authorList>
            <person name="Goeker M."/>
        </authorList>
    </citation>
    <scope>NUCLEOTIDE SEQUENCE [LARGE SCALE GENOMIC DNA]</scope>
    <source>
        <strain evidence="3 4">DSM 29568</strain>
    </source>
</reference>
<evidence type="ECO:0000259" key="2">
    <source>
        <dbReference type="Pfam" id="PF14129"/>
    </source>
</evidence>
<evidence type="ECO:0000256" key="1">
    <source>
        <dbReference type="SAM" id="SignalP"/>
    </source>
</evidence>
<dbReference type="AlphaFoldDB" id="A0A840EMS5"/>
<dbReference type="Proteomes" id="UP000553034">
    <property type="component" value="Unassembled WGS sequence"/>
</dbReference>
<dbReference type="InterPro" id="IPR025381">
    <property type="entry name" value="DUF4296"/>
</dbReference>
<dbReference type="RefSeq" id="WP_183477767.1">
    <property type="nucleotide sequence ID" value="NZ_JACIFO010000006.1"/>
</dbReference>
<sequence length="148" mass="16687">MRNLYILLIIVLTCAFSCQQVTKAPKPDKLISEKEMVSILVDLVKLDAAESYSGVEVTKRKVSLKELLYQKHQVDSTQLADNIAYYTEDVTVSERIFNEVKKILDEEQQAVDSLKTDSNAVLSEIEKASFESLKLDSLRVKDKETGAN</sequence>
<dbReference type="EMBL" id="JACIFO010000006">
    <property type="protein sequence ID" value="MBB4119418.1"/>
    <property type="molecule type" value="Genomic_DNA"/>
</dbReference>
<evidence type="ECO:0000313" key="3">
    <source>
        <dbReference type="EMBL" id="MBB4119418.1"/>
    </source>
</evidence>
<evidence type="ECO:0000313" key="4">
    <source>
        <dbReference type="Proteomes" id="UP000553034"/>
    </source>
</evidence>
<protein>
    <submittedName>
        <fullName evidence="3">Phosphorylcholine metabolism protein LicD</fullName>
    </submittedName>
</protein>
<keyword evidence="4" id="KW-1185">Reference proteome</keyword>
<feature type="chain" id="PRO_5032611084" evidence="1">
    <location>
        <begin position="24"/>
        <end position="148"/>
    </location>
</feature>
<organism evidence="3 4">
    <name type="scientific">Mesonia hippocampi</name>
    <dbReference type="NCBI Taxonomy" id="1628250"/>
    <lineage>
        <taxon>Bacteria</taxon>
        <taxon>Pseudomonadati</taxon>
        <taxon>Bacteroidota</taxon>
        <taxon>Flavobacteriia</taxon>
        <taxon>Flavobacteriales</taxon>
        <taxon>Flavobacteriaceae</taxon>
        <taxon>Mesonia</taxon>
    </lineage>
</organism>
<name>A0A840EMS5_9FLAO</name>
<feature type="domain" description="DUF4296" evidence="2">
    <location>
        <begin position="27"/>
        <end position="109"/>
    </location>
</feature>
<accession>A0A840EMS5</accession>
<comment type="caution">
    <text evidence="3">The sequence shown here is derived from an EMBL/GenBank/DDBJ whole genome shotgun (WGS) entry which is preliminary data.</text>
</comment>
<keyword evidence="1" id="KW-0732">Signal</keyword>
<proteinExistence type="predicted"/>